<evidence type="ECO:0000313" key="3">
    <source>
        <dbReference type="Proteomes" id="UP000266841"/>
    </source>
</evidence>
<dbReference type="Proteomes" id="UP000266841">
    <property type="component" value="Unassembled WGS sequence"/>
</dbReference>
<keyword evidence="1" id="KW-0732">Signal</keyword>
<dbReference type="AlphaFoldDB" id="K0TLA9"/>
<gene>
    <name evidence="2" type="ORF">THAOC_03126</name>
</gene>
<sequence length="425" mass="47453">MVKFFHILSFLATTAVKGQEQLLSTSNNETYIPTEDADAVDEQSTPICADGEELFRLQLKDKMSWGFTSYRIFTDSPSPASDTEIHAECVGCTNYFPGADVQLCLPKDQCHTTAVGRNIGRWGSCSQGEVQELVMTWGGEIIHQSNAYLFASVDFGDGCQDYKRCDDGETEFEFFLDRNYLAKKAPAFSWELNRLSTDGSEMDSAPLHDGKALEQSLPFVYERLCVPRSCLQFSMGYPSNTTEQFYDPSPYSIRRDGAIIAEKKLEMKVGLSSGDKLNQTVNLGESCTASTACDPRAESLVELDITVNAERKCPYSEILSSAVPRDQLNFKLFDEGNDEGNYRDYYVWSGSYADFEIDTLYTYIGCIPKDRCVKLIVGSDNFPASYKVYQDGVEMTKRVIHREGYYEGYTATDLGDVDVCSSGSA</sequence>
<organism evidence="2 3">
    <name type="scientific">Thalassiosira oceanica</name>
    <name type="common">Marine diatom</name>
    <dbReference type="NCBI Taxonomy" id="159749"/>
    <lineage>
        <taxon>Eukaryota</taxon>
        <taxon>Sar</taxon>
        <taxon>Stramenopiles</taxon>
        <taxon>Ochrophyta</taxon>
        <taxon>Bacillariophyta</taxon>
        <taxon>Coscinodiscophyceae</taxon>
        <taxon>Thalassiosirophycidae</taxon>
        <taxon>Thalassiosirales</taxon>
        <taxon>Thalassiosiraceae</taxon>
        <taxon>Thalassiosira</taxon>
    </lineage>
</organism>
<keyword evidence="3" id="KW-1185">Reference proteome</keyword>
<evidence type="ECO:0000256" key="1">
    <source>
        <dbReference type="SAM" id="SignalP"/>
    </source>
</evidence>
<name>K0TLA9_THAOC</name>
<proteinExistence type="predicted"/>
<evidence type="ECO:0000313" key="2">
    <source>
        <dbReference type="EMBL" id="EJK75161.1"/>
    </source>
</evidence>
<feature type="signal peptide" evidence="1">
    <location>
        <begin position="1"/>
        <end position="18"/>
    </location>
</feature>
<accession>K0TLA9</accession>
<reference evidence="2 3" key="1">
    <citation type="journal article" date="2012" name="Genome Biol.">
        <title>Genome and low-iron response of an oceanic diatom adapted to chronic iron limitation.</title>
        <authorList>
            <person name="Lommer M."/>
            <person name="Specht M."/>
            <person name="Roy A.S."/>
            <person name="Kraemer L."/>
            <person name="Andreson R."/>
            <person name="Gutowska M.A."/>
            <person name="Wolf J."/>
            <person name="Bergner S.V."/>
            <person name="Schilhabel M.B."/>
            <person name="Klostermeier U.C."/>
            <person name="Beiko R.G."/>
            <person name="Rosenstiel P."/>
            <person name="Hippler M."/>
            <person name="Laroche J."/>
        </authorList>
    </citation>
    <scope>NUCLEOTIDE SEQUENCE [LARGE SCALE GENOMIC DNA]</scope>
    <source>
        <strain evidence="2 3">CCMP1005</strain>
    </source>
</reference>
<dbReference type="EMBL" id="AGNL01003102">
    <property type="protein sequence ID" value="EJK75161.1"/>
    <property type="molecule type" value="Genomic_DNA"/>
</dbReference>
<protein>
    <submittedName>
        <fullName evidence="2">Uncharacterized protein</fullName>
    </submittedName>
</protein>
<feature type="non-terminal residue" evidence="2">
    <location>
        <position position="425"/>
    </location>
</feature>
<feature type="chain" id="PRO_5003841200" evidence="1">
    <location>
        <begin position="19"/>
        <end position="425"/>
    </location>
</feature>
<comment type="caution">
    <text evidence="2">The sequence shown here is derived from an EMBL/GenBank/DDBJ whole genome shotgun (WGS) entry which is preliminary data.</text>
</comment>